<comment type="caution">
    <text evidence="11">The sequence shown here is derived from an EMBL/GenBank/DDBJ whole genome shotgun (WGS) entry which is preliminary data.</text>
</comment>
<evidence type="ECO:0000256" key="1">
    <source>
        <dbReference type="ARBA" id="ARBA00003566"/>
    </source>
</evidence>
<dbReference type="OMA" id="RLQCFLG"/>
<protein>
    <recommendedName>
        <fullName evidence="9">Vesicle transport protein</fullName>
    </recommendedName>
</protein>
<keyword evidence="7 9" id="KW-0472">Membrane</keyword>
<organism evidence="11 12">
    <name type="scientific">Folsomia candida</name>
    <name type="common">Springtail</name>
    <dbReference type="NCBI Taxonomy" id="158441"/>
    <lineage>
        <taxon>Eukaryota</taxon>
        <taxon>Metazoa</taxon>
        <taxon>Ecdysozoa</taxon>
        <taxon>Arthropoda</taxon>
        <taxon>Hexapoda</taxon>
        <taxon>Collembola</taxon>
        <taxon>Entomobryomorpha</taxon>
        <taxon>Isotomoidea</taxon>
        <taxon>Isotomidae</taxon>
        <taxon>Proisotominae</taxon>
        <taxon>Folsomia</taxon>
    </lineage>
</organism>
<dbReference type="PANTHER" id="PTHR23137:SF6">
    <property type="entry name" value="VESICLE TRANSPORT PROTEIN"/>
    <property type="match status" value="1"/>
</dbReference>
<gene>
    <name evidence="11" type="ORF">Fcan01_14819</name>
</gene>
<evidence type="ECO:0000256" key="10">
    <source>
        <dbReference type="SAM" id="MobiDB-lite"/>
    </source>
</evidence>
<dbReference type="PANTHER" id="PTHR23137">
    <property type="entry name" value="VESICLE TRANSPORT PROTEIN-RELATED"/>
    <property type="match status" value="1"/>
</dbReference>
<dbReference type="GO" id="GO:0005737">
    <property type="term" value="C:cytoplasm"/>
    <property type="evidence" value="ECO:0007669"/>
    <property type="project" value="UniProtKB-ARBA"/>
</dbReference>
<evidence type="ECO:0000256" key="2">
    <source>
        <dbReference type="ARBA" id="ARBA00004141"/>
    </source>
</evidence>
<dbReference type="Proteomes" id="UP000198287">
    <property type="component" value="Unassembled WGS sequence"/>
</dbReference>
<feature type="transmembrane region" description="Helical" evidence="9">
    <location>
        <begin position="66"/>
        <end position="89"/>
    </location>
</feature>
<evidence type="ECO:0000256" key="4">
    <source>
        <dbReference type="ARBA" id="ARBA00022692"/>
    </source>
</evidence>
<feature type="compositionally biased region" description="Low complexity" evidence="10">
    <location>
        <begin position="9"/>
        <end position="20"/>
    </location>
</feature>
<accession>A0A226DYK7</accession>
<feature type="transmembrane region" description="Helical" evidence="9">
    <location>
        <begin position="40"/>
        <end position="60"/>
    </location>
</feature>
<dbReference type="GO" id="GO:0012505">
    <property type="term" value="C:endomembrane system"/>
    <property type="evidence" value="ECO:0007669"/>
    <property type="project" value="UniProtKB-ARBA"/>
</dbReference>
<dbReference type="AlphaFoldDB" id="A0A226DYK7"/>
<dbReference type="OrthoDB" id="73614at2759"/>
<keyword evidence="3 9" id="KW-0813">Transport</keyword>
<dbReference type="GO" id="GO:0015031">
    <property type="term" value="P:protein transport"/>
    <property type="evidence" value="ECO:0007669"/>
    <property type="project" value="UniProtKB-KW"/>
</dbReference>
<keyword evidence="5 9" id="KW-0653">Protein transport</keyword>
<evidence type="ECO:0000256" key="5">
    <source>
        <dbReference type="ARBA" id="ARBA00022927"/>
    </source>
</evidence>
<dbReference type="InterPro" id="IPR007305">
    <property type="entry name" value="Vesicle_transpt_Got1/SFT2"/>
</dbReference>
<proteinExistence type="inferred from homology"/>
<dbReference type="EMBL" id="LNIX01000009">
    <property type="protein sequence ID" value="OXA50108.1"/>
    <property type="molecule type" value="Genomic_DNA"/>
</dbReference>
<evidence type="ECO:0000256" key="7">
    <source>
        <dbReference type="ARBA" id="ARBA00023136"/>
    </source>
</evidence>
<dbReference type="GO" id="GO:0016192">
    <property type="term" value="P:vesicle-mediated transport"/>
    <property type="evidence" value="ECO:0007669"/>
    <property type="project" value="InterPro"/>
</dbReference>
<feature type="transmembrane region" description="Helical" evidence="9">
    <location>
        <begin position="125"/>
        <end position="146"/>
    </location>
</feature>
<keyword evidence="6 9" id="KW-1133">Transmembrane helix</keyword>
<evidence type="ECO:0000256" key="8">
    <source>
        <dbReference type="ARBA" id="ARBA00025800"/>
    </source>
</evidence>
<dbReference type="GO" id="GO:0016020">
    <property type="term" value="C:membrane"/>
    <property type="evidence" value="ECO:0007669"/>
    <property type="project" value="UniProtKB-SubCell"/>
</dbReference>
<feature type="region of interest" description="Disordered" evidence="10">
    <location>
        <begin position="1"/>
        <end position="20"/>
    </location>
</feature>
<name>A0A226DYK7_FOLCA</name>
<evidence type="ECO:0000256" key="9">
    <source>
        <dbReference type="RuleBase" id="RU363111"/>
    </source>
</evidence>
<evidence type="ECO:0000256" key="6">
    <source>
        <dbReference type="ARBA" id="ARBA00022989"/>
    </source>
</evidence>
<keyword evidence="12" id="KW-1185">Reference proteome</keyword>
<dbReference type="InterPro" id="IPR011691">
    <property type="entry name" value="Vesicle_transpt_SFT2"/>
</dbReference>
<feature type="transmembrane region" description="Helical" evidence="9">
    <location>
        <begin position="101"/>
        <end position="119"/>
    </location>
</feature>
<dbReference type="STRING" id="158441.A0A226DYK7"/>
<keyword evidence="4 9" id="KW-0812">Transmembrane</keyword>
<evidence type="ECO:0000313" key="12">
    <source>
        <dbReference type="Proteomes" id="UP000198287"/>
    </source>
</evidence>
<comment type="similarity">
    <text evidence="8 9">Belongs to the SFT2 family.</text>
</comment>
<sequence>MDKLRRALSGQESQESQAEQGGITEIIDSTSLSWSTRVKGFAICFVVGFAFSIFGSLLFFLGNKVGFGICYSFGSIISIFSSMFLMGPVNQIKKMFDGTRVIAAIIMWASIILTLFFAFKTGKGGLVLLFVIIQFLAMTWYSLSYIPYARDAVKKFFSGVCL</sequence>
<evidence type="ECO:0000313" key="11">
    <source>
        <dbReference type="EMBL" id="OXA50108.1"/>
    </source>
</evidence>
<comment type="subcellular location">
    <subcellularLocation>
        <location evidence="2 9">Membrane</location>
        <topology evidence="2 9">Multi-pass membrane protein</topology>
    </subcellularLocation>
</comment>
<evidence type="ECO:0000256" key="3">
    <source>
        <dbReference type="ARBA" id="ARBA00022448"/>
    </source>
</evidence>
<dbReference type="Pfam" id="PF04178">
    <property type="entry name" value="Got1"/>
    <property type="match status" value="1"/>
</dbReference>
<comment type="function">
    <text evidence="1 9">May be involved in fusion of retrograde transport vesicles derived from an endocytic compartment with the Golgi complex.</text>
</comment>
<reference evidence="11 12" key="1">
    <citation type="submission" date="2015-12" db="EMBL/GenBank/DDBJ databases">
        <title>The genome of Folsomia candida.</title>
        <authorList>
            <person name="Faddeeva A."/>
            <person name="Derks M.F."/>
            <person name="Anvar Y."/>
            <person name="Smit S."/>
            <person name="Van Straalen N."/>
            <person name="Roelofs D."/>
        </authorList>
    </citation>
    <scope>NUCLEOTIDE SEQUENCE [LARGE SCALE GENOMIC DNA]</scope>
    <source>
        <strain evidence="11 12">VU population</strain>
        <tissue evidence="11">Whole body</tissue>
    </source>
</reference>